<dbReference type="AlphaFoldDB" id="I0EL67"/>
<keyword evidence="2" id="KW-0732">Signal</keyword>
<dbReference type="EMBL" id="CP003479">
    <property type="protein sequence ID" value="AFI03686.1"/>
    <property type="molecule type" value="Genomic_DNA"/>
</dbReference>
<dbReference type="Proteomes" id="UP000005010">
    <property type="component" value="Chromosome"/>
</dbReference>
<reference evidence="4" key="1">
    <citation type="submission" date="2012-04" db="EMBL/GenBank/DDBJ databases">
        <title>Complete genome sequence of Helicobacter cetorum strain MIT 00-7128.</title>
        <authorList>
            <person name="Kersulyte D."/>
            <person name="Berg D.E."/>
        </authorList>
    </citation>
    <scope>NUCLEOTIDE SEQUENCE [LARGE SCALE GENOMIC DNA]</scope>
    <source>
        <strain evidence="4">MIT 00-7128</strain>
    </source>
</reference>
<keyword evidence="1" id="KW-0175">Coiled coil</keyword>
<dbReference type="STRING" id="182217.HCW_02005"/>
<protein>
    <submittedName>
        <fullName evidence="3">Lipoprotein</fullName>
    </submittedName>
</protein>
<evidence type="ECO:0000313" key="3">
    <source>
        <dbReference type="EMBL" id="AFI03686.1"/>
    </source>
</evidence>
<sequence length="348" mass="40766">MKTNLWIKGLGALSLALVMAGCGSSPIDVSVEKKHETNIFTSELTKQTYLNISSKADDVVIQNVELNRGKCKNESFGLKLGGWYSYTHLENYERERADIIKRIEGYDDPDFYPTNIKRAQEEVQKEIKKVEEQKREVSSFKTYEELKQKKGVLASKTKEEYTKDNELFSLSYFNSFLSELHISYINSFNDYCGDDYKGLIMKECPKYKNNKYYHSKYVANIIGVNTYNKLTDKKFLSKISKKEFEQIVFPLMPKFHEVFFKRYKEVFPKIVKTDKIDEAKRHLNQLLKEKQQDQEKLAQVEQKIKEMKEQGNTMEVPLKFGEVFRIPTCNNLKEAKIKTNKGTYTFSF</sequence>
<dbReference type="KEGG" id="hce:HCW_02005"/>
<evidence type="ECO:0000256" key="1">
    <source>
        <dbReference type="SAM" id="Coils"/>
    </source>
</evidence>
<dbReference type="PROSITE" id="PS51257">
    <property type="entry name" value="PROKAR_LIPOPROTEIN"/>
    <property type="match status" value="1"/>
</dbReference>
<keyword evidence="4" id="KW-1185">Reference proteome</keyword>
<feature type="coiled-coil region" evidence="1">
    <location>
        <begin position="276"/>
        <end position="310"/>
    </location>
</feature>
<name>I0EL67_HELC0</name>
<feature type="signal peptide" evidence="2">
    <location>
        <begin position="1"/>
        <end position="20"/>
    </location>
</feature>
<evidence type="ECO:0000313" key="4">
    <source>
        <dbReference type="Proteomes" id="UP000005010"/>
    </source>
</evidence>
<feature type="chain" id="PRO_5003625599" evidence="2">
    <location>
        <begin position="21"/>
        <end position="348"/>
    </location>
</feature>
<accession>I0EL67</accession>
<dbReference type="RefSeq" id="WP_014660558.1">
    <property type="nucleotide sequence ID" value="NC_017737.1"/>
</dbReference>
<proteinExistence type="predicted"/>
<dbReference type="PATRIC" id="fig|182217.3.peg.419"/>
<dbReference type="HOGENOM" id="CLU_640568_0_0_7"/>
<gene>
    <name evidence="3" type="ordered locus">HCW_02005</name>
</gene>
<evidence type="ECO:0000256" key="2">
    <source>
        <dbReference type="SAM" id="SignalP"/>
    </source>
</evidence>
<keyword evidence="3" id="KW-0449">Lipoprotein</keyword>
<organism evidence="3 4">
    <name type="scientific">Helicobacter cetorum (strain ATCC BAA-429 / MIT 00-7128)</name>
    <dbReference type="NCBI Taxonomy" id="182217"/>
    <lineage>
        <taxon>Bacteria</taxon>
        <taxon>Pseudomonadati</taxon>
        <taxon>Campylobacterota</taxon>
        <taxon>Epsilonproteobacteria</taxon>
        <taxon>Campylobacterales</taxon>
        <taxon>Helicobacteraceae</taxon>
        <taxon>Helicobacter</taxon>
    </lineage>
</organism>